<evidence type="ECO:0000256" key="1">
    <source>
        <dbReference type="SAM" id="Phobius"/>
    </source>
</evidence>
<protein>
    <submittedName>
        <fullName evidence="2">Uncharacterized protein</fullName>
    </submittedName>
</protein>
<dbReference type="EMBL" id="CP007125">
    <property type="protein sequence ID" value="AHJ34589.1"/>
    <property type="molecule type" value="Genomic_DNA"/>
</dbReference>
<sequence>MRKVEYPTVLLGVNLILIITELIVVILKRATPISNIGLWFGILLYSVMISCEMLVIDILKSELRDQ</sequence>
<evidence type="ECO:0000313" key="2">
    <source>
        <dbReference type="EMBL" id="AHJ34589.1"/>
    </source>
</evidence>
<dbReference type="AlphaFoldDB" id="A0A806LL99"/>
<accession>A0A806LL99</accession>
<keyword evidence="2" id="KW-0614">Plasmid</keyword>
<keyword evidence="1" id="KW-1133">Transmembrane helix</keyword>
<keyword evidence="1" id="KW-0472">Membrane</keyword>
<dbReference type="KEGG" id="lpq:AF91_15490"/>
<reference evidence="2 3" key="1">
    <citation type="journal article" date="2014" name="Genome Announc.">
        <title>Whole Genome Sequence of the Probiotic Strain Lactobacillus paracasei N1115, Isolated from Traditional Chinese Fermented Milk.</title>
        <authorList>
            <person name="Wang S."/>
            <person name="Zhu H."/>
            <person name="He F."/>
            <person name="Luo Y."/>
            <person name="Kang Z."/>
            <person name="Lu C."/>
            <person name="Feng L."/>
            <person name="Lu X."/>
            <person name="Xue Y."/>
            <person name="Wang H."/>
        </authorList>
    </citation>
    <scope>NUCLEOTIDE SEQUENCE [LARGE SCALE GENOMIC DNA]</scope>
    <source>
        <strain evidence="2 3">N1115</strain>
    </source>
</reference>
<feature type="transmembrane region" description="Helical" evidence="1">
    <location>
        <begin position="6"/>
        <end position="27"/>
    </location>
</feature>
<feature type="transmembrane region" description="Helical" evidence="1">
    <location>
        <begin position="36"/>
        <end position="56"/>
    </location>
</feature>
<organism evidence="2 3">
    <name type="scientific">Lacticaseibacillus paracasei N1115</name>
    <dbReference type="NCBI Taxonomy" id="1446494"/>
    <lineage>
        <taxon>Bacteria</taxon>
        <taxon>Bacillati</taxon>
        <taxon>Bacillota</taxon>
        <taxon>Bacilli</taxon>
        <taxon>Lactobacillales</taxon>
        <taxon>Lactobacillaceae</taxon>
        <taxon>Lacticaseibacillus</taxon>
    </lineage>
</organism>
<evidence type="ECO:0000313" key="3">
    <source>
        <dbReference type="Proteomes" id="UP000019441"/>
    </source>
</evidence>
<dbReference type="Proteomes" id="UP000019441">
    <property type="component" value="Plasmid unnamed_3"/>
</dbReference>
<gene>
    <name evidence="2" type="ORF">AF91_15490</name>
</gene>
<proteinExistence type="predicted"/>
<geneLocation type="plasmid" evidence="3">
    <name>3</name>
</geneLocation>
<name>A0A806LL99_LACPA</name>
<keyword evidence="1" id="KW-0812">Transmembrane</keyword>